<name>A0A7J9ICW4_9ROSI</name>
<protein>
    <submittedName>
        <fullName evidence="1">Uncharacterized protein</fullName>
    </submittedName>
</protein>
<gene>
    <name evidence="1" type="ORF">Gohar_027925</name>
</gene>
<reference evidence="1 2" key="1">
    <citation type="journal article" date="2019" name="Genome Biol. Evol.">
        <title>Insights into the evolution of the New World diploid cottons (Gossypium, subgenus Houzingenia) based on genome sequencing.</title>
        <authorList>
            <person name="Grover C.E."/>
            <person name="Arick M.A. 2nd"/>
            <person name="Thrash A."/>
            <person name="Conover J.L."/>
            <person name="Sanders W.S."/>
            <person name="Peterson D.G."/>
            <person name="Frelichowski J.E."/>
            <person name="Scheffler J.A."/>
            <person name="Scheffler B.E."/>
            <person name="Wendel J.F."/>
        </authorList>
    </citation>
    <scope>NUCLEOTIDE SEQUENCE [LARGE SCALE GENOMIC DNA]</scope>
    <source>
        <strain evidence="1">0</strain>
        <tissue evidence="1">Leaf</tissue>
    </source>
</reference>
<evidence type="ECO:0000313" key="2">
    <source>
        <dbReference type="Proteomes" id="UP000593560"/>
    </source>
</evidence>
<comment type="caution">
    <text evidence="1">The sequence shown here is derived from an EMBL/GenBank/DDBJ whole genome shotgun (WGS) entry which is preliminary data.</text>
</comment>
<dbReference type="AlphaFoldDB" id="A0A7J9ICW4"/>
<dbReference type="EMBL" id="JABFAD010332313">
    <property type="protein sequence ID" value="MBA0819940.1"/>
    <property type="molecule type" value="Genomic_DNA"/>
</dbReference>
<proteinExistence type="predicted"/>
<sequence length="77" mass="8717">MLTGPNSAYFNNVLNKTAPESNRSHFLTCICHIARRYAILDIAMTVFFVFQISATINMVGESKIPKVFAESTWDLEM</sequence>
<organism evidence="1 2">
    <name type="scientific">Gossypium harknessii</name>
    <dbReference type="NCBI Taxonomy" id="34285"/>
    <lineage>
        <taxon>Eukaryota</taxon>
        <taxon>Viridiplantae</taxon>
        <taxon>Streptophyta</taxon>
        <taxon>Embryophyta</taxon>
        <taxon>Tracheophyta</taxon>
        <taxon>Spermatophyta</taxon>
        <taxon>Magnoliopsida</taxon>
        <taxon>eudicotyledons</taxon>
        <taxon>Gunneridae</taxon>
        <taxon>Pentapetalae</taxon>
        <taxon>rosids</taxon>
        <taxon>malvids</taxon>
        <taxon>Malvales</taxon>
        <taxon>Malvaceae</taxon>
        <taxon>Malvoideae</taxon>
        <taxon>Gossypium</taxon>
    </lineage>
</organism>
<dbReference type="Proteomes" id="UP000593560">
    <property type="component" value="Unassembled WGS sequence"/>
</dbReference>
<accession>A0A7J9ICW4</accession>
<evidence type="ECO:0000313" key="1">
    <source>
        <dbReference type="EMBL" id="MBA0819940.1"/>
    </source>
</evidence>
<keyword evidence="2" id="KW-1185">Reference proteome</keyword>